<proteinExistence type="predicted"/>
<accession>A0A7S1VL00</accession>
<name>A0A7S1VL00_9STRA</name>
<organism evidence="1">
    <name type="scientific">Grammatophora oceanica</name>
    <dbReference type="NCBI Taxonomy" id="210454"/>
    <lineage>
        <taxon>Eukaryota</taxon>
        <taxon>Sar</taxon>
        <taxon>Stramenopiles</taxon>
        <taxon>Ochrophyta</taxon>
        <taxon>Bacillariophyta</taxon>
        <taxon>Fragilariophyceae</taxon>
        <taxon>Fragilariophycidae</taxon>
        <taxon>Rhabdonematales</taxon>
        <taxon>Grammatophoraceae</taxon>
        <taxon>Grammatophora</taxon>
    </lineage>
</organism>
<reference evidence="1" key="1">
    <citation type="submission" date="2021-01" db="EMBL/GenBank/DDBJ databases">
        <authorList>
            <person name="Corre E."/>
            <person name="Pelletier E."/>
            <person name="Niang G."/>
            <person name="Scheremetjew M."/>
            <person name="Finn R."/>
            <person name="Kale V."/>
            <person name="Holt S."/>
            <person name="Cochrane G."/>
            <person name="Meng A."/>
            <person name="Brown T."/>
            <person name="Cohen L."/>
        </authorList>
    </citation>
    <scope>NUCLEOTIDE SEQUENCE</scope>
    <source>
        <strain evidence="1">CCMP 410</strain>
    </source>
</reference>
<protein>
    <submittedName>
        <fullName evidence="1">Uncharacterized protein</fullName>
    </submittedName>
</protein>
<evidence type="ECO:0000313" key="1">
    <source>
        <dbReference type="EMBL" id="CAD9303513.1"/>
    </source>
</evidence>
<sequence>MVVSSITPGGSTRATNLSPILSVSFVVLEPSTRTSHVPSRFRLINLLSTVYPVMSTHSKAQTVTAAAIASSPEMNANQIVTQCLERSRSSITPLSQPLKHT</sequence>
<dbReference type="EMBL" id="HBGK01043894">
    <property type="protein sequence ID" value="CAD9303513.1"/>
    <property type="molecule type" value="Transcribed_RNA"/>
</dbReference>
<dbReference type="AlphaFoldDB" id="A0A7S1VL00"/>
<gene>
    <name evidence="1" type="ORF">GOCE00092_LOCUS23010</name>
</gene>